<dbReference type="EnsemblMetazoa" id="OVOC10952.1">
    <property type="protein sequence ID" value="OVOC10952.1"/>
    <property type="gene ID" value="WBGene00247761"/>
</dbReference>
<organism evidence="2 3">
    <name type="scientific">Onchocerca volvulus</name>
    <dbReference type="NCBI Taxonomy" id="6282"/>
    <lineage>
        <taxon>Eukaryota</taxon>
        <taxon>Metazoa</taxon>
        <taxon>Ecdysozoa</taxon>
        <taxon>Nematoda</taxon>
        <taxon>Chromadorea</taxon>
        <taxon>Rhabditida</taxon>
        <taxon>Spirurina</taxon>
        <taxon>Spiruromorpha</taxon>
        <taxon>Filarioidea</taxon>
        <taxon>Onchocercidae</taxon>
        <taxon>Onchocerca</taxon>
    </lineage>
</organism>
<evidence type="ECO:0000313" key="3">
    <source>
        <dbReference type="Proteomes" id="UP000024404"/>
    </source>
</evidence>
<sequence>MSGKHHCWALLLLNSLWGIILCSAQNLCFQCSDPNIEVHYGAFFNNPRVLQDDSRGNERQPPCDSGRNARFQICRDPCYTLNVTTHVTWLFNVCSSIQQNPIQHILLKTTPPHPLQTKYCFCTGDTCNLIRSASTMMRIGASRLKEQHTALVTRSHTDLLGTSYYLKMKRRRLYIQQLCIVFIELNYLKLNYTKYYM</sequence>
<dbReference type="Proteomes" id="UP000024404">
    <property type="component" value="Unassembled WGS sequence"/>
</dbReference>
<evidence type="ECO:0000256" key="1">
    <source>
        <dbReference type="SAM" id="SignalP"/>
    </source>
</evidence>
<name>A0A8R1XNU7_ONCVO</name>
<reference evidence="2" key="2">
    <citation type="submission" date="2022-06" db="UniProtKB">
        <authorList>
            <consortium name="EnsemblMetazoa"/>
        </authorList>
    </citation>
    <scope>IDENTIFICATION</scope>
</reference>
<dbReference type="EMBL" id="CMVM020000346">
    <property type="status" value="NOT_ANNOTATED_CDS"/>
    <property type="molecule type" value="Genomic_DNA"/>
</dbReference>
<dbReference type="AlphaFoldDB" id="A0A8R1XNU7"/>
<proteinExistence type="predicted"/>
<evidence type="ECO:0000313" key="2">
    <source>
        <dbReference type="EnsemblMetazoa" id="OVOC10952.1"/>
    </source>
</evidence>
<keyword evidence="3" id="KW-1185">Reference proteome</keyword>
<feature type="signal peptide" evidence="1">
    <location>
        <begin position="1"/>
        <end position="24"/>
    </location>
</feature>
<reference evidence="3" key="1">
    <citation type="submission" date="2013-10" db="EMBL/GenBank/DDBJ databases">
        <title>Genome sequencing of Onchocerca volvulus.</title>
        <authorList>
            <person name="Cotton J."/>
            <person name="Tsai J."/>
            <person name="Stanley E."/>
            <person name="Tracey A."/>
            <person name="Holroyd N."/>
            <person name="Lustigman S."/>
            <person name="Berriman M."/>
        </authorList>
    </citation>
    <scope>NUCLEOTIDE SEQUENCE</scope>
</reference>
<accession>A0A8R1XNU7</accession>
<protein>
    <submittedName>
        <fullName evidence="2">Uncharacterized protein</fullName>
    </submittedName>
</protein>
<feature type="chain" id="PRO_5035760083" evidence="1">
    <location>
        <begin position="25"/>
        <end position="197"/>
    </location>
</feature>
<keyword evidence="1" id="KW-0732">Signal</keyword>